<dbReference type="AlphaFoldDB" id="A0A2T5U8Z1"/>
<dbReference type="RefSeq" id="WP_107952857.1">
    <property type="nucleotide sequence ID" value="NZ_QAYE01000002.1"/>
</dbReference>
<proteinExistence type="predicted"/>
<accession>A0A2T5U8Z1</accession>
<reference evidence="1 2" key="1">
    <citation type="submission" date="2018-04" db="EMBL/GenBank/DDBJ databases">
        <title>Genomic Encyclopedia of Type Strains, Phase III (KMG-III): the genomes of soil and plant-associated and newly described type strains.</title>
        <authorList>
            <person name="Whitman W."/>
        </authorList>
    </citation>
    <scope>NUCLEOTIDE SEQUENCE [LARGE SCALE GENOMIC DNA]</scope>
    <source>
        <strain evidence="1 2">MA-olki</strain>
    </source>
</reference>
<comment type="caution">
    <text evidence="1">The sequence shown here is derived from an EMBL/GenBank/DDBJ whole genome shotgun (WGS) entry which is preliminary data.</text>
</comment>
<sequence length="491" mass="50749">MIALFLCLTDAPALTVPHTVFADSRVVVPESILAWPDQAVVRIEDRDGELVARFDQPMTADRIAAFREAAGDAIGDLRWNDDSLVLRPAAGWSMSWRQAGATVAVTFSPPASTEPLAEGTDDTASDAALTAIEADAAAGYPGPARRAATQLAKRYPTDPRAARMLADTRLADGDVRGAARDYRALAADDLTARRAIAAAPGTASIGVTARDGSDLSQAEFAARIDAAVGDTFAAGGGLRHVVSRVGTDAQTVRTGDTIVDASLAAAFDGAVRVQLLASAALDDGVTGGGAKAVAGSADAQFRVTLTRHMPDYSTPAQVLAGGYLSRSLLGVTYRLTPGLVVQGDIGANRYGLAGSNGASDTVVASGGVDYLIRRQFPALGLTYRFEAEYVQRLQLGADSLAIIPLATRENHTVQGLLSGALGTVQMTALAGWTVDRFGGDGPTASLGIAAPIGVAWRVEGSGGITSIARPGFSGRQLYARALLTRSLGDTQ</sequence>
<organism evidence="1 2">
    <name type="scientific">Sphingomonas faeni</name>
    <dbReference type="NCBI Taxonomy" id="185950"/>
    <lineage>
        <taxon>Bacteria</taxon>
        <taxon>Pseudomonadati</taxon>
        <taxon>Pseudomonadota</taxon>
        <taxon>Alphaproteobacteria</taxon>
        <taxon>Sphingomonadales</taxon>
        <taxon>Sphingomonadaceae</taxon>
        <taxon>Sphingomonas</taxon>
    </lineage>
</organism>
<dbReference type="GeneID" id="91005098"/>
<dbReference type="OrthoDB" id="7526918at2"/>
<protein>
    <submittedName>
        <fullName evidence="1">Uncharacterized protein</fullName>
    </submittedName>
</protein>
<name>A0A2T5U8Z1_9SPHN</name>
<dbReference type="Proteomes" id="UP000244013">
    <property type="component" value="Unassembled WGS sequence"/>
</dbReference>
<evidence type="ECO:0000313" key="1">
    <source>
        <dbReference type="EMBL" id="PTW47972.1"/>
    </source>
</evidence>
<evidence type="ECO:0000313" key="2">
    <source>
        <dbReference type="Proteomes" id="UP000244013"/>
    </source>
</evidence>
<gene>
    <name evidence="1" type="ORF">C8J25_10261</name>
</gene>
<dbReference type="EMBL" id="QAYE01000002">
    <property type="protein sequence ID" value="PTW47972.1"/>
    <property type="molecule type" value="Genomic_DNA"/>
</dbReference>